<dbReference type="InterPro" id="IPR036188">
    <property type="entry name" value="FAD/NAD-bd_sf"/>
</dbReference>
<feature type="domain" description="FAD-binding" evidence="5">
    <location>
        <begin position="127"/>
        <end position="338"/>
    </location>
</feature>
<evidence type="ECO:0000313" key="6">
    <source>
        <dbReference type="EMBL" id="KAK1765400.1"/>
    </source>
</evidence>
<protein>
    <recommendedName>
        <fullName evidence="5">FAD-binding domain-containing protein</fullName>
    </recommendedName>
</protein>
<proteinExistence type="inferred from homology"/>
<evidence type="ECO:0000256" key="4">
    <source>
        <dbReference type="ARBA" id="ARBA00023002"/>
    </source>
</evidence>
<dbReference type="Pfam" id="PF01494">
    <property type="entry name" value="FAD_binding_3"/>
    <property type="match status" value="1"/>
</dbReference>
<comment type="caution">
    <text evidence="6">The sequence shown here is derived from an EMBL/GenBank/DDBJ whole genome shotgun (WGS) entry which is preliminary data.</text>
</comment>
<dbReference type="PRINTS" id="PR00420">
    <property type="entry name" value="RNGMNOXGNASE"/>
</dbReference>
<dbReference type="PANTHER" id="PTHR46720">
    <property type="entry name" value="HYDROXYLASE, PUTATIVE (AFU_ORTHOLOGUE AFUA_3G01460)-RELATED"/>
    <property type="match status" value="1"/>
</dbReference>
<dbReference type="GO" id="GO:0016491">
    <property type="term" value="F:oxidoreductase activity"/>
    <property type="evidence" value="ECO:0007669"/>
    <property type="project" value="UniProtKB-KW"/>
</dbReference>
<dbReference type="SUPFAM" id="SSF54373">
    <property type="entry name" value="FAD-linked reductases, C-terminal domain"/>
    <property type="match status" value="1"/>
</dbReference>
<dbReference type="GeneID" id="85305297"/>
<dbReference type="Pfam" id="PF13450">
    <property type="entry name" value="NAD_binding_8"/>
    <property type="match status" value="1"/>
</dbReference>
<name>A0AAJ0BW65_9PEZI</name>
<dbReference type="Proteomes" id="UP001244011">
    <property type="component" value="Unassembled WGS sequence"/>
</dbReference>
<dbReference type="SUPFAM" id="SSF51905">
    <property type="entry name" value="FAD/NAD(P)-binding domain"/>
    <property type="match status" value="1"/>
</dbReference>
<dbReference type="EMBL" id="MU839015">
    <property type="protein sequence ID" value="KAK1765400.1"/>
    <property type="molecule type" value="Genomic_DNA"/>
</dbReference>
<dbReference type="GO" id="GO:0044550">
    <property type="term" value="P:secondary metabolite biosynthetic process"/>
    <property type="evidence" value="ECO:0007669"/>
    <property type="project" value="TreeGrafter"/>
</dbReference>
<keyword evidence="4" id="KW-0560">Oxidoreductase</keyword>
<dbReference type="InterPro" id="IPR002938">
    <property type="entry name" value="FAD-bd"/>
</dbReference>
<dbReference type="InterPro" id="IPR051104">
    <property type="entry name" value="FAD_monoxygenase"/>
</dbReference>
<accession>A0AAJ0BW65</accession>
<evidence type="ECO:0000313" key="7">
    <source>
        <dbReference type="Proteomes" id="UP001244011"/>
    </source>
</evidence>
<evidence type="ECO:0000259" key="5">
    <source>
        <dbReference type="Pfam" id="PF01494"/>
    </source>
</evidence>
<keyword evidence="2" id="KW-0285">Flavoprotein</keyword>
<dbReference type="RefSeq" id="XP_060281613.1">
    <property type="nucleotide sequence ID" value="XM_060422110.1"/>
</dbReference>
<evidence type="ECO:0000256" key="2">
    <source>
        <dbReference type="ARBA" id="ARBA00022630"/>
    </source>
</evidence>
<keyword evidence="3" id="KW-0274">FAD</keyword>
<gene>
    <name evidence="6" type="ORF">QBC33DRAFT_140839</name>
</gene>
<evidence type="ECO:0000256" key="3">
    <source>
        <dbReference type="ARBA" id="ARBA00022827"/>
    </source>
</evidence>
<dbReference type="GO" id="GO:0071949">
    <property type="term" value="F:FAD binding"/>
    <property type="evidence" value="ECO:0007669"/>
    <property type="project" value="InterPro"/>
</dbReference>
<dbReference type="PANTHER" id="PTHR46720:SF3">
    <property type="entry name" value="FAD-BINDING DOMAIN-CONTAINING PROTEIN-RELATED"/>
    <property type="match status" value="1"/>
</dbReference>
<keyword evidence="7" id="KW-1185">Reference proteome</keyword>
<evidence type="ECO:0000256" key="1">
    <source>
        <dbReference type="ARBA" id="ARBA00007992"/>
    </source>
</evidence>
<sequence length="433" mass="46150">MPPTGPNTRLHVAIIGGGITGLSLAAGLKARGVRFTVYEQSPSFREVGAGVGLSPNAERALGRLSAGALAAFNAVAMPNGEDYFQWVDGHGSDKVVYRLWIGEGLFRGCLRSDFVEELGRLVGTDCVSFGKDARSIAEEDDGSVTITFGDGSTARADVVIGCDGIHSRTRQLLLGEANPASHPGYTNRSCFRALIPMAAARAAIGDHRTSTRFMYNGPGAHIITYPVGHGASLNVLAVASDPHPWPDAARHTKPATAADAAAAFADWHPTARAIVGLLPDRLDRWAVFDSFAGPAPSYVRGAVGLAGDAAHAAGPHLGSGAGFGIEDALVLAALLEAVDEVGRRGGRGDVGVLCRDALEVYNSVRYERTQWLVGATREACSLFHWEDPECGSDPDKFGREITWRFHKIWHYDVDAMVREALDQLAKRRGEMPN</sequence>
<dbReference type="Gene3D" id="3.50.50.60">
    <property type="entry name" value="FAD/NAD(P)-binding domain"/>
    <property type="match status" value="1"/>
</dbReference>
<dbReference type="AlphaFoldDB" id="A0AAJ0BW65"/>
<reference evidence="6" key="1">
    <citation type="submission" date="2023-06" db="EMBL/GenBank/DDBJ databases">
        <title>Genome-scale phylogeny and comparative genomics of the fungal order Sordariales.</title>
        <authorList>
            <consortium name="Lawrence Berkeley National Laboratory"/>
            <person name="Hensen N."/>
            <person name="Bonometti L."/>
            <person name="Westerberg I."/>
            <person name="Brannstrom I.O."/>
            <person name="Guillou S."/>
            <person name="Cros-Aarteil S."/>
            <person name="Calhoun S."/>
            <person name="Haridas S."/>
            <person name="Kuo A."/>
            <person name="Mondo S."/>
            <person name="Pangilinan J."/>
            <person name="Riley R."/>
            <person name="Labutti K."/>
            <person name="Andreopoulos B."/>
            <person name="Lipzen A."/>
            <person name="Chen C."/>
            <person name="Yanf M."/>
            <person name="Daum C."/>
            <person name="Ng V."/>
            <person name="Clum A."/>
            <person name="Steindorff A."/>
            <person name="Ohm R."/>
            <person name="Martin F."/>
            <person name="Silar P."/>
            <person name="Natvig D."/>
            <person name="Lalanne C."/>
            <person name="Gautier V."/>
            <person name="Ament-Velasquez S.L."/>
            <person name="Kruys A."/>
            <person name="Hutchinson M.I."/>
            <person name="Powell A.J."/>
            <person name="Barry K."/>
            <person name="Miller A.N."/>
            <person name="Grigoriev I.V."/>
            <person name="Debuchy R."/>
            <person name="Gladieux P."/>
            <person name="Thoren M.H."/>
            <person name="Johannesson H."/>
        </authorList>
    </citation>
    <scope>NUCLEOTIDE SEQUENCE</scope>
    <source>
        <strain evidence="6">8032-3</strain>
    </source>
</reference>
<organism evidence="6 7">
    <name type="scientific">Phialemonium atrogriseum</name>
    <dbReference type="NCBI Taxonomy" id="1093897"/>
    <lineage>
        <taxon>Eukaryota</taxon>
        <taxon>Fungi</taxon>
        <taxon>Dikarya</taxon>
        <taxon>Ascomycota</taxon>
        <taxon>Pezizomycotina</taxon>
        <taxon>Sordariomycetes</taxon>
        <taxon>Sordariomycetidae</taxon>
        <taxon>Cephalothecales</taxon>
        <taxon>Cephalothecaceae</taxon>
        <taxon>Phialemonium</taxon>
    </lineage>
</organism>
<comment type="similarity">
    <text evidence="1">Belongs to the paxM FAD-dependent monooxygenase family.</text>
</comment>